<dbReference type="EMBL" id="HACG01048586">
    <property type="protein sequence ID" value="CEK95451.1"/>
    <property type="molecule type" value="Transcribed_RNA"/>
</dbReference>
<evidence type="ECO:0000256" key="1">
    <source>
        <dbReference type="SAM" id="MobiDB-lite"/>
    </source>
</evidence>
<feature type="region of interest" description="Disordered" evidence="1">
    <location>
        <begin position="1"/>
        <end position="33"/>
    </location>
</feature>
<sequence>MQPKHKLSSTGNSPSSSTGDGPSSSTGDSPRCNLENGDNICLETWRTTKTITHKLQTGVCTE</sequence>
<proteinExistence type="predicted"/>
<dbReference type="AlphaFoldDB" id="A0A0B7BSX2"/>
<reference evidence="2" key="1">
    <citation type="submission" date="2014-12" db="EMBL/GenBank/DDBJ databases">
        <title>Insight into the proteome of Arion vulgaris.</title>
        <authorList>
            <person name="Aradska J."/>
            <person name="Bulat T."/>
            <person name="Smidak R."/>
            <person name="Sarate P."/>
            <person name="Gangsoo J."/>
            <person name="Sialana F."/>
            <person name="Bilban M."/>
            <person name="Lubec G."/>
        </authorList>
    </citation>
    <scope>NUCLEOTIDE SEQUENCE</scope>
    <source>
        <tissue evidence="2">Skin</tissue>
    </source>
</reference>
<gene>
    <name evidence="2" type="primary">ORF207016</name>
    <name evidence="3" type="synonym">ORF207021</name>
</gene>
<dbReference type="EMBL" id="HACG01048588">
    <property type="protein sequence ID" value="CEK95453.1"/>
    <property type="molecule type" value="Transcribed_RNA"/>
</dbReference>
<feature type="compositionally biased region" description="Low complexity" evidence="1">
    <location>
        <begin position="8"/>
        <end position="30"/>
    </location>
</feature>
<name>A0A0B7BSX2_9EUPU</name>
<organism evidence="2">
    <name type="scientific">Arion vulgaris</name>
    <dbReference type="NCBI Taxonomy" id="1028688"/>
    <lineage>
        <taxon>Eukaryota</taxon>
        <taxon>Metazoa</taxon>
        <taxon>Spiralia</taxon>
        <taxon>Lophotrochozoa</taxon>
        <taxon>Mollusca</taxon>
        <taxon>Gastropoda</taxon>
        <taxon>Heterobranchia</taxon>
        <taxon>Euthyneura</taxon>
        <taxon>Panpulmonata</taxon>
        <taxon>Eupulmonata</taxon>
        <taxon>Stylommatophora</taxon>
        <taxon>Helicina</taxon>
        <taxon>Arionoidea</taxon>
        <taxon>Arionidae</taxon>
        <taxon>Arion</taxon>
    </lineage>
</organism>
<accession>A0A0B7BSX2</accession>
<evidence type="ECO:0000313" key="2">
    <source>
        <dbReference type="EMBL" id="CEK95451.1"/>
    </source>
</evidence>
<evidence type="ECO:0000313" key="3">
    <source>
        <dbReference type="EMBL" id="CEK95453.1"/>
    </source>
</evidence>
<protein>
    <submittedName>
        <fullName evidence="2">Uncharacterized protein</fullName>
    </submittedName>
</protein>